<comment type="caution">
    <text evidence="4">The sequence shown here is derived from an EMBL/GenBank/DDBJ whole genome shotgun (WGS) entry which is preliminary data.</text>
</comment>
<keyword evidence="2" id="KW-0012">Acyltransferase</keyword>
<dbReference type="Pfam" id="PF00583">
    <property type="entry name" value="Acetyltransf_1"/>
    <property type="match status" value="1"/>
</dbReference>
<dbReference type="CDD" id="cd04301">
    <property type="entry name" value="NAT_SF"/>
    <property type="match status" value="1"/>
</dbReference>
<dbReference type="Gene3D" id="3.40.630.30">
    <property type="match status" value="1"/>
</dbReference>
<evidence type="ECO:0000313" key="4">
    <source>
        <dbReference type="EMBL" id="KAF4979925.1"/>
    </source>
</evidence>
<dbReference type="OrthoDB" id="5689at2759"/>
<accession>A0A8H4XMD8</accession>
<reference evidence="4" key="1">
    <citation type="journal article" date="2020" name="BMC Genomics">
        <title>Correction to: Identification and distribution of gene clusters required for synthesis of sphingolipid metabolism inhibitors in diverse species of the filamentous fungus Fusarium.</title>
        <authorList>
            <person name="Kim H.S."/>
            <person name="Lohmar J.M."/>
            <person name="Busman M."/>
            <person name="Brown D.W."/>
            <person name="Naumann T.A."/>
            <person name="Divon H.H."/>
            <person name="Lysoe E."/>
            <person name="Uhlig S."/>
            <person name="Proctor R.H."/>
        </authorList>
    </citation>
    <scope>NUCLEOTIDE SEQUENCE</scope>
    <source>
        <strain evidence="4">NRRL 22465</strain>
    </source>
</reference>
<dbReference type="PANTHER" id="PTHR43877">
    <property type="entry name" value="AMINOALKYLPHOSPHONATE N-ACETYLTRANSFERASE-RELATED-RELATED"/>
    <property type="match status" value="1"/>
</dbReference>
<dbReference type="EMBL" id="JABEYC010000265">
    <property type="protein sequence ID" value="KAF4979925.1"/>
    <property type="molecule type" value="Genomic_DNA"/>
</dbReference>
<evidence type="ECO:0000256" key="1">
    <source>
        <dbReference type="ARBA" id="ARBA00022679"/>
    </source>
</evidence>
<sequence length="175" mass="19969">MSLTFRPATRSDITPLLALIQSAYRGPSSRAGWTTEADLLEGDRISPATLDAKITHPSDIILLAYSSDQELVACCELVHRDDERAYFGLFAVTPPLQAAGIGRQVLQRAEEYAVKQWGTKTMEMCVIWTREELIAWYVRRGYRLTGDKKPFPYEELEKGMPLRHDLYFDVLEKEL</sequence>
<name>A0A8H4XMD8_9HYPO</name>
<keyword evidence="5" id="KW-1185">Reference proteome</keyword>
<keyword evidence="1" id="KW-0808">Transferase</keyword>
<dbReference type="Proteomes" id="UP000635477">
    <property type="component" value="Unassembled WGS sequence"/>
</dbReference>
<protein>
    <recommendedName>
        <fullName evidence="3">N-acetyltransferase domain-containing protein</fullName>
    </recommendedName>
</protein>
<organism evidence="4 5">
    <name type="scientific">Fusarium zealandicum</name>
    <dbReference type="NCBI Taxonomy" id="1053134"/>
    <lineage>
        <taxon>Eukaryota</taxon>
        <taxon>Fungi</taxon>
        <taxon>Dikarya</taxon>
        <taxon>Ascomycota</taxon>
        <taxon>Pezizomycotina</taxon>
        <taxon>Sordariomycetes</taxon>
        <taxon>Hypocreomycetidae</taxon>
        <taxon>Hypocreales</taxon>
        <taxon>Nectriaceae</taxon>
        <taxon>Fusarium</taxon>
        <taxon>Fusarium staphyleae species complex</taxon>
    </lineage>
</organism>
<dbReference type="PROSITE" id="PS51186">
    <property type="entry name" value="GNAT"/>
    <property type="match status" value="1"/>
</dbReference>
<dbReference type="AlphaFoldDB" id="A0A8H4XMD8"/>
<reference evidence="4" key="2">
    <citation type="submission" date="2020-05" db="EMBL/GenBank/DDBJ databases">
        <authorList>
            <person name="Kim H.-S."/>
            <person name="Proctor R.H."/>
            <person name="Brown D.W."/>
        </authorList>
    </citation>
    <scope>NUCLEOTIDE SEQUENCE</scope>
    <source>
        <strain evidence="4">NRRL 22465</strain>
    </source>
</reference>
<proteinExistence type="predicted"/>
<dbReference type="InterPro" id="IPR050832">
    <property type="entry name" value="Bact_Acetyltransf"/>
</dbReference>
<evidence type="ECO:0000256" key="2">
    <source>
        <dbReference type="ARBA" id="ARBA00023315"/>
    </source>
</evidence>
<dbReference type="InterPro" id="IPR000182">
    <property type="entry name" value="GNAT_dom"/>
</dbReference>
<evidence type="ECO:0000313" key="5">
    <source>
        <dbReference type="Proteomes" id="UP000635477"/>
    </source>
</evidence>
<evidence type="ECO:0000259" key="3">
    <source>
        <dbReference type="PROSITE" id="PS51186"/>
    </source>
</evidence>
<dbReference type="GO" id="GO:0016747">
    <property type="term" value="F:acyltransferase activity, transferring groups other than amino-acyl groups"/>
    <property type="evidence" value="ECO:0007669"/>
    <property type="project" value="InterPro"/>
</dbReference>
<gene>
    <name evidence="4" type="ORF">FZEAL_3967</name>
</gene>
<dbReference type="SUPFAM" id="SSF55729">
    <property type="entry name" value="Acyl-CoA N-acyltransferases (Nat)"/>
    <property type="match status" value="1"/>
</dbReference>
<dbReference type="InterPro" id="IPR016181">
    <property type="entry name" value="Acyl_CoA_acyltransferase"/>
</dbReference>
<dbReference type="PANTHER" id="PTHR43877:SF2">
    <property type="entry name" value="AMINOALKYLPHOSPHONATE N-ACETYLTRANSFERASE-RELATED"/>
    <property type="match status" value="1"/>
</dbReference>
<feature type="domain" description="N-acetyltransferase" evidence="3">
    <location>
        <begin position="3"/>
        <end position="163"/>
    </location>
</feature>